<comment type="caution">
    <text evidence="3">The sequence shown here is derived from an EMBL/GenBank/DDBJ whole genome shotgun (WGS) entry which is preliminary data.</text>
</comment>
<evidence type="ECO:0000256" key="1">
    <source>
        <dbReference type="SAM" id="MobiDB-lite"/>
    </source>
</evidence>
<organism evidence="3 4">
    <name type="scientific">Hevea brasiliensis</name>
    <name type="common">Para rubber tree</name>
    <name type="synonym">Siphonia brasiliensis</name>
    <dbReference type="NCBI Taxonomy" id="3981"/>
    <lineage>
        <taxon>Eukaryota</taxon>
        <taxon>Viridiplantae</taxon>
        <taxon>Streptophyta</taxon>
        <taxon>Embryophyta</taxon>
        <taxon>Tracheophyta</taxon>
        <taxon>Spermatophyta</taxon>
        <taxon>Magnoliopsida</taxon>
        <taxon>eudicotyledons</taxon>
        <taxon>Gunneridae</taxon>
        <taxon>Pentapetalae</taxon>
        <taxon>rosids</taxon>
        <taxon>fabids</taxon>
        <taxon>Malpighiales</taxon>
        <taxon>Euphorbiaceae</taxon>
        <taxon>Crotonoideae</taxon>
        <taxon>Micrandreae</taxon>
        <taxon>Hevea</taxon>
    </lineage>
</organism>
<reference evidence="3 4" key="1">
    <citation type="journal article" date="2023" name="Plant Biotechnol. J.">
        <title>Chromosome-level wild Hevea brasiliensis genome provides new tools for genomic-assisted breeding and valuable loci to elevate rubber yield.</title>
        <authorList>
            <person name="Cheng H."/>
            <person name="Song X."/>
            <person name="Hu Y."/>
            <person name="Wu T."/>
            <person name="Yang Q."/>
            <person name="An Z."/>
            <person name="Feng S."/>
            <person name="Deng Z."/>
            <person name="Wu W."/>
            <person name="Zeng X."/>
            <person name="Tu M."/>
            <person name="Wang X."/>
            <person name="Huang H."/>
        </authorList>
    </citation>
    <scope>NUCLEOTIDE SEQUENCE [LARGE SCALE GENOMIC DNA]</scope>
    <source>
        <strain evidence="3">MT/VB/25A 57/8</strain>
    </source>
</reference>
<dbReference type="InterPro" id="IPR038931">
    <property type="entry name" value="CRR3"/>
</dbReference>
<keyword evidence="2" id="KW-1133">Transmembrane helix</keyword>
<proteinExistence type="predicted"/>
<keyword evidence="2" id="KW-0472">Membrane</keyword>
<evidence type="ECO:0000313" key="3">
    <source>
        <dbReference type="EMBL" id="KAJ9135753.1"/>
    </source>
</evidence>
<dbReference type="Proteomes" id="UP001174677">
    <property type="component" value="Chromosome 18"/>
</dbReference>
<sequence length="142" mass="16064">MACLSCRCVSRQLVFASFSSNIDGSPPPHSNTTPSHNNKNKPPIPTTKSKTRTKRRQSKLQQRLTLFQIECAVGAGRSVAEFWCAFEGPVEKKLRETGEWSVDKTEGQFCSSGKRILMFFFRWVLPIYIFMFLVTSGVVKLP</sequence>
<evidence type="ECO:0000256" key="2">
    <source>
        <dbReference type="SAM" id="Phobius"/>
    </source>
</evidence>
<feature type="region of interest" description="Disordered" evidence="1">
    <location>
        <begin position="20"/>
        <end position="57"/>
    </location>
</feature>
<evidence type="ECO:0000313" key="4">
    <source>
        <dbReference type="Proteomes" id="UP001174677"/>
    </source>
</evidence>
<accession>A0ABQ9KEQ5</accession>
<gene>
    <name evidence="3" type="ORF">P3X46_032902</name>
</gene>
<dbReference type="PANTHER" id="PTHR36340:SF1">
    <property type="entry name" value="NAD(P)H DEHYDROGENASE SUBUNIT CRR3, CHLOROPLASTIC-RELATED"/>
    <property type="match status" value="1"/>
</dbReference>
<dbReference type="PANTHER" id="PTHR36340">
    <property type="entry name" value="NAD(P)H DEHYDROGENASE SUBUNIT CRR3, CHLOROPLASTIC-RELATED"/>
    <property type="match status" value="1"/>
</dbReference>
<keyword evidence="4" id="KW-1185">Reference proteome</keyword>
<feature type="transmembrane region" description="Helical" evidence="2">
    <location>
        <begin position="119"/>
        <end position="139"/>
    </location>
</feature>
<keyword evidence="2" id="KW-0812">Transmembrane</keyword>
<protein>
    <submittedName>
        <fullName evidence="3">Uncharacterized protein</fullName>
    </submittedName>
</protein>
<dbReference type="EMBL" id="JARPOI010000018">
    <property type="protein sequence ID" value="KAJ9135753.1"/>
    <property type="molecule type" value="Genomic_DNA"/>
</dbReference>
<name>A0ABQ9KEQ5_HEVBR</name>